<feature type="domain" description="MaoC-like" evidence="1">
    <location>
        <begin position="166"/>
        <end position="268"/>
    </location>
</feature>
<comment type="caution">
    <text evidence="3">The sequence shown here is derived from an EMBL/GenBank/DDBJ whole genome shotgun (WGS) entry which is preliminary data.</text>
</comment>
<protein>
    <submittedName>
        <fullName evidence="3">3-alpha,7-alpha, 12-alpha-trihydroxy-5-beta-cholest-24-enoyl-CoA hydratase</fullName>
    </submittedName>
</protein>
<dbReference type="GO" id="GO:0004300">
    <property type="term" value="F:enoyl-CoA hydratase activity"/>
    <property type="evidence" value="ECO:0007669"/>
    <property type="project" value="TreeGrafter"/>
</dbReference>
<dbReference type="PANTHER" id="PTHR13078:SF56">
    <property type="entry name" value="PEROXISOMAL MULTIFUNCTIONAL ENZYME TYPE 2"/>
    <property type="match status" value="1"/>
</dbReference>
<dbReference type="Pfam" id="PF01575">
    <property type="entry name" value="MaoC_dehydratas"/>
    <property type="match status" value="1"/>
</dbReference>
<dbReference type="AlphaFoldDB" id="A0A225MFN4"/>
<name>A0A225MFN4_9BURK</name>
<dbReference type="Gene3D" id="3.10.129.10">
    <property type="entry name" value="Hotdog Thioesterase"/>
    <property type="match status" value="1"/>
</dbReference>
<dbReference type="GO" id="GO:0006635">
    <property type="term" value="P:fatty acid beta-oxidation"/>
    <property type="evidence" value="ECO:0007669"/>
    <property type="project" value="TreeGrafter"/>
</dbReference>
<feature type="domain" description="Peroxisomal multifunctional enzyme type 2-like N-terminal" evidence="2">
    <location>
        <begin position="22"/>
        <end position="148"/>
    </location>
</feature>
<dbReference type="InterPro" id="IPR029069">
    <property type="entry name" value="HotDog_dom_sf"/>
</dbReference>
<organism evidence="3 4">
    <name type="scientific">Candidimonas nitroreducens</name>
    <dbReference type="NCBI Taxonomy" id="683354"/>
    <lineage>
        <taxon>Bacteria</taxon>
        <taxon>Pseudomonadati</taxon>
        <taxon>Pseudomonadota</taxon>
        <taxon>Betaproteobacteria</taxon>
        <taxon>Burkholderiales</taxon>
        <taxon>Alcaligenaceae</taxon>
        <taxon>Candidimonas</taxon>
    </lineage>
</organism>
<dbReference type="PANTHER" id="PTHR13078">
    <property type="entry name" value="PEROXISOMAL MULTIFUNCTIONAL ENZYME TYPE 2-RELATED"/>
    <property type="match status" value="1"/>
</dbReference>
<evidence type="ECO:0000259" key="2">
    <source>
        <dbReference type="Pfam" id="PF22622"/>
    </source>
</evidence>
<dbReference type="SUPFAM" id="SSF54637">
    <property type="entry name" value="Thioesterase/thiol ester dehydrase-isomerase"/>
    <property type="match status" value="2"/>
</dbReference>
<dbReference type="Pfam" id="PF22622">
    <property type="entry name" value="MFE-2_hydrat-2_N"/>
    <property type="match status" value="1"/>
</dbReference>
<gene>
    <name evidence="3" type="ORF">CEY11_12735</name>
</gene>
<dbReference type="Proteomes" id="UP000214603">
    <property type="component" value="Unassembled WGS sequence"/>
</dbReference>
<accession>A0A225MFN4</accession>
<dbReference type="GO" id="GO:0044594">
    <property type="term" value="F:17-beta-hydroxysteroid dehydrogenase (NAD+) activity"/>
    <property type="evidence" value="ECO:0007669"/>
    <property type="project" value="TreeGrafter"/>
</dbReference>
<keyword evidence="4" id="KW-1185">Reference proteome</keyword>
<evidence type="ECO:0000259" key="1">
    <source>
        <dbReference type="Pfam" id="PF01575"/>
    </source>
</evidence>
<dbReference type="EMBL" id="NJIH01000007">
    <property type="protein sequence ID" value="OWT59053.1"/>
    <property type="molecule type" value="Genomic_DNA"/>
</dbReference>
<proteinExistence type="predicted"/>
<dbReference type="RefSeq" id="WP_088603784.1">
    <property type="nucleotide sequence ID" value="NZ_NJIH01000007.1"/>
</dbReference>
<dbReference type="InterPro" id="IPR054357">
    <property type="entry name" value="MFE-2_N"/>
</dbReference>
<dbReference type="CDD" id="cd03448">
    <property type="entry name" value="HDE_HSD"/>
    <property type="match status" value="1"/>
</dbReference>
<dbReference type="OrthoDB" id="5522043at2"/>
<evidence type="ECO:0000313" key="3">
    <source>
        <dbReference type="EMBL" id="OWT59053.1"/>
    </source>
</evidence>
<reference evidence="4" key="1">
    <citation type="submission" date="2017-06" db="EMBL/GenBank/DDBJ databases">
        <title>Herbaspirillum phytohormonus sp. nov., isolated from the root nodule of Robinia pseudoacacia in lead-zinc mine.</title>
        <authorList>
            <person name="Fan M."/>
            <person name="Lin Y."/>
        </authorList>
    </citation>
    <scope>NUCLEOTIDE SEQUENCE [LARGE SCALE GENOMIC DNA]</scope>
    <source>
        <strain evidence="4">SC-089</strain>
    </source>
</reference>
<dbReference type="InterPro" id="IPR002539">
    <property type="entry name" value="MaoC-like_dom"/>
</dbReference>
<dbReference type="GO" id="GO:0003857">
    <property type="term" value="F:(3S)-3-hydroxyacyl-CoA dehydrogenase (NAD+) activity"/>
    <property type="evidence" value="ECO:0007669"/>
    <property type="project" value="TreeGrafter"/>
</dbReference>
<sequence>MDAPRIDRERLLQWPFEDVYQHYTAKDAMLYALSLGLGADPVDRDELRFVYEKDLRVLPTFPVVLCHPGPWNADPATGIVRNRVLHGEQGVILHQPLPPEARLRGRTRIVDVIDKGEGRGALVYTERQIFDADTGAPVVTLSATSFCRANGGFGGPSGPVRQPHSIPERPADHEIDWPTLPQTALWYRLNADFNPLHVDPDVAAKAGFERPILHGLCTFGIAAAAALKALREDPARVEALDVRFSAPLFPGETISVEVWRDGDVVSFRAWVRSRAVKVLDNGRIRLRRS</sequence>
<evidence type="ECO:0000313" key="4">
    <source>
        <dbReference type="Proteomes" id="UP000214603"/>
    </source>
</evidence>